<name>A0A9D2FL15_9FIRM</name>
<reference evidence="5" key="2">
    <citation type="submission" date="2021-04" db="EMBL/GenBank/DDBJ databases">
        <authorList>
            <person name="Gilroy R."/>
        </authorList>
    </citation>
    <scope>NUCLEOTIDE SEQUENCE</scope>
    <source>
        <strain evidence="5">CHK188-11489</strain>
    </source>
</reference>
<dbReference type="PANTHER" id="PTHR43825:SF1">
    <property type="entry name" value="TRANSKETOLASE-LIKE PYRIMIDINE-BINDING DOMAIN-CONTAINING PROTEIN"/>
    <property type="match status" value="1"/>
</dbReference>
<dbReference type="SUPFAM" id="SSF52922">
    <property type="entry name" value="TK C-terminal domain-like"/>
    <property type="match status" value="1"/>
</dbReference>
<evidence type="ECO:0000256" key="2">
    <source>
        <dbReference type="ARBA" id="ARBA00007131"/>
    </source>
</evidence>
<dbReference type="InterPro" id="IPR033248">
    <property type="entry name" value="Transketolase_C"/>
</dbReference>
<dbReference type="InterPro" id="IPR051157">
    <property type="entry name" value="PDH/Transketolase"/>
</dbReference>
<dbReference type="Gene3D" id="3.40.50.970">
    <property type="match status" value="1"/>
</dbReference>
<protein>
    <submittedName>
        <fullName evidence="5">Transketolase family protein</fullName>
    </submittedName>
</protein>
<evidence type="ECO:0000313" key="5">
    <source>
        <dbReference type="EMBL" id="HIZ62502.1"/>
    </source>
</evidence>
<evidence type="ECO:0000313" key="6">
    <source>
        <dbReference type="Proteomes" id="UP000824105"/>
    </source>
</evidence>
<evidence type="ECO:0000259" key="4">
    <source>
        <dbReference type="SMART" id="SM00861"/>
    </source>
</evidence>
<dbReference type="SMART" id="SM00861">
    <property type="entry name" value="Transket_pyr"/>
    <property type="match status" value="1"/>
</dbReference>
<dbReference type="SUPFAM" id="SSF52518">
    <property type="entry name" value="Thiamin diphosphate-binding fold (THDP-binding)"/>
    <property type="match status" value="1"/>
</dbReference>
<accession>A0A9D2FL15</accession>
<sequence length="322" mass="34698">MAEMKKVATRDSYGEALLELARQGADNLVVFDADLAESTRTAWFRDAYPDRHFDCGIAEQNMVAAAGGMSTLGYVPFVSTFAMFAAGRAFDQIRNTVGYPHLNVKIAVSHAGLSVGEDGASHQCCEDIALMRTIPGMVILSPADAVEARAAVIAAYNYNGPVYLRLSRLATPVFHDPDAYQFQIGKGEKLTDGYDVAVVATGLMTTEALRAAVLAKRQGINVRVINMPTIKPIDEEILITAARECRRIITVEEHTVIGGLGEAVCGVLSEKLPCQVRRLGVQDQFGHSGPAAEVLRDYGLSAEAIAAAIRDMVRPDQPEEGE</sequence>
<dbReference type="Gene3D" id="3.40.50.920">
    <property type="match status" value="1"/>
</dbReference>
<dbReference type="Proteomes" id="UP000824105">
    <property type="component" value="Unassembled WGS sequence"/>
</dbReference>
<comment type="similarity">
    <text evidence="2">Belongs to the transketolase family.</text>
</comment>
<evidence type="ECO:0000256" key="1">
    <source>
        <dbReference type="ARBA" id="ARBA00001964"/>
    </source>
</evidence>
<organism evidence="5 6">
    <name type="scientific">Candidatus Gemmiger avistercoris</name>
    <dbReference type="NCBI Taxonomy" id="2838606"/>
    <lineage>
        <taxon>Bacteria</taxon>
        <taxon>Bacillati</taxon>
        <taxon>Bacillota</taxon>
        <taxon>Clostridia</taxon>
        <taxon>Eubacteriales</taxon>
        <taxon>Gemmiger</taxon>
    </lineage>
</organism>
<dbReference type="InterPro" id="IPR009014">
    <property type="entry name" value="Transketo_C/PFOR_II"/>
</dbReference>
<comment type="cofactor">
    <cofactor evidence="1">
        <name>thiamine diphosphate</name>
        <dbReference type="ChEBI" id="CHEBI:58937"/>
    </cofactor>
</comment>
<reference evidence="5" key="1">
    <citation type="journal article" date="2021" name="PeerJ">
        <title>Extensive microbial diversity within the chicken gut microbiome revealed by metagenomics and culture.</title>
        <authorList>
            <person name="Gilroy R."/>
            <person name="Ravi A."/>
            <person name="Getino M."/>
            <person name="Pursley I."/>
            <person name="Horton D.L."/>
            <person name="Alikhan N.F."/>
            <person name="Baker D."/>
            <person name="Gharbi K."/>
            <person name="Hall N."/>
            <person name="Watson M."/>
            <person name="Adriaenssens E.M."/>
            <person name="Foster-Nyarko E."/>
            <person name="Jarju S."/>
            <person name="Secka A."/>
            <person name="Antonio M."/>
            <person name="Oren A."/>
            <person name="Chaudhuri R.R."/>
            <person name="La Ragione R."/>
            <person name="Hildebrand F."/>
            <person name="Pallen M.J."/>
        </authorList>
    </citation>
    <scope>NUCLEOTIDE SEQUENCE</scope>
    <source>
        <strain evidence="5">CHK188-11489</strain>
    </source>
</reference>
<dbReference type="PANTHER" id="PTHR43825">
    <property type="entry name" value="PYRUVATE DEHYDROGENASE E1 COMPONENT"/>
    <property type="match status" value="1"/>
</dbReference>
<dbReference type="EMBL" id="DXBF01000055">
    <property type="protein sequence ID" value="HIZ62502.1"/>
    <property type="molecule type" value="Genomic_DNA"/>
</dbReference>
<dbReference type="Pfam" id="PF02779">
    <property type="entry name" value="Transket_pyr"/>
    <property type="match status" value="1"/>
</dbReference>
<gene>
    <name evidence="5" type="ORF">H9724_07030</name>
</gene>
<dbReference type="FunFam" id="3.40.50.970:FF:000129">
    <property type="entry name" value="Transketolase"/>
    <property type="match status" value="1"/>
</dbReference>
<dbReference type="InterPro" id="IPR029061">
    <property type="entry name" value="THDP-binding"/>
</dbReference>
<comment type="caution">
    <text evidence="5">The sequence shown here is derived from an EMBL/GenBank/DDBJ whole genome shotgun (WGS) entry which is preliminary data.</text>
</comment>
<proteinExistence type="inferred from homology"/>
<keyword evidence="3" id="KW-0786">Thiamine pyrophosphate</keyword>
<dbReference type="CDD" id="cd07033">
    <property type="entry name" value="TPP_PYR_DXS_TK_like"/>
    <property type="match status" value="1"/>
</dbReference>
<dbReference type="Pfam" id="PF02780">
    <property type="entry name" value="Transketolase_C"/>
    <property type="match status" value="1"/>
</dbReference>
<evidence type="ECO:0000256" key="3">
    <source>
        <dbReference type="ARBA" id="ARBA00023052"/>
    </source>
</evidence>
<dbReference type="InterPro" id="IPR005475">
    <property type="entry name" value="Transketolase-like_Pyr-bd"/>
</dbReference>
<feature type="domain" description="Transketolase-like pyrimidine-binding" evidence="4">
    <location>
        <begin position="7"/>
        <end position="173"/>
    </location>
</feature>
<dbReference type="AlphaFoldDB" id="A0A9D2FL15"/>